<feature type="transmembrane region" description="Helical" evidence="5">
    <location>
        <begin position="290"/>
        <end position="316"/>
    </location>
</feature>
<evidence type="ECO:0000313" key="8">
    <source>
        <dbReference type="Proteomes" id="UP001258017"/>
    </source>
</evidence>
<dbReference type="AlphaFoldDB" id="A0AAD9VV50"/>
<dbReference type="InterPro" id="IPR004853">
    <property type="entry name" value="Sugar_P_trans_dom"/>
</dbReference>
<comment type="subcellular location">
    <subcellularLocation>
        <location evidence="1">Membrane</location>
        <topology evidence="1">Multi-pass membrane protein</topology>
    </subcellularLocation>
</comment>
<gene>
    <name evidence="7" type="ORF">KPH14_004043</name>
</gene>
<feature type="transmembrane region" description="Helical" evidence="5">
    <location>
        <begin position="386"/>
        <end position="404"/>
    </location>
</feature>
<keyword evidence="3 5" id="KW-1133">Transmembrane helix</keyword>
<keyword evidence="2 5" id="KW-0812">Transmembrane</keyword>
<feature type="transmembrane region" description="Helical" evidence="5">
    <location>
        <begin position="455"/>
        <end position="473"/>
    </location>
</feature>
<reference evidence="7" key="1">
    <citation type="submission" date="2021-08" db="EMBL/GenBank/DDBJ databases">
        <authorList>
            <person name="Misof B."/>
            <person name="Oliver O."/>
            <person name="Podsiadlowski L."/>
            <person name="Donath A."/>
            <person name="Peters R."/>
            <person name="Mayer C."/>
            <person name="Rust J."/>
            <person name="Gunkel S."/>
            <person name="Lesny P."/>
            <person name="Martin S."/>
            <person name="Oeyen J.P."/>
            <person name="Petersen M."/>
            <person name="Panagiotis P."/>
            <person name="Wilbrandt J."/>
            <person name="Tanja T."/>
        </authorList>
    </citation>
    <scope>NUCLEOTIDE SEQUENCE</scope>
    <source>
        <strain evidence="7">GBR_01_08_01A</strain>
        <tissue evidence="7">Thorax + abdomen</tissue>
    </source>
</reference>
<dbReference type="EMBL" id="JAIFRP010000006">
    <property type="protein sequence ID" value="KAK2587959.1"/>
    <property type="molecule type" value="Genomic_DNA"/>
</dbReference>
<feature type="transmembrane region" description="Helical" evidence="5">
    <location>
        <begin position="424"/>
        <end position="443"/>
    </location>
</feature>
<feature type="transmembrane region" description="Helical" evidence="5">
    <location>
        <begin position="194"/>
        <end position="216"/>
    </location>
</feature>
<evidence type="ECO:0000256" key="2">
    <source>
        <dbReference type="ARBA" id="ARBA00022692"/>
    </source>
</evidence>
<dbReference type="GO" id="GO:0016020">
    <property type="term" value="C:membrane"/>
    <property type="evidence" value="ECO:0007669"/>
    <property type="project" value="UniProtKB-SubCell"/>
</dbReference>
<name>A0AAD9VV50_9HYME</name>
<comment type="caution">
    <text evidence="7">The sequence shown here is derived from an EMBL/GenBank/DDBJ whole genome shotgun (WGS) entry which is preliminary data.</text>
</comment>
<proteinExistence type="predicted"/>
<organism evidence="7 8">
    <name type="scientific">Odynerus spinipes</name>
    <dbReference type="NCBI Taxonomy" id="1348599"/>
    <lineage>
        <taxon>Eukaryota</taxon>
        <taxon>Metazoa</taxon>
        <taxon>Ecdysozoa</taxon>
        <taxon>Arthropoda</taxon>
        <taxon>Hexapoda</taxon>
        <taxon>Insecta</taxon>
        <taxon>Pterygota</taxon>
        <taxon>Neoptera</taxon>
        <taxon>Endopterygota</taxon>
        <taxon>Hymenoptera</taxon>
        <taxon>Apocrita</taxon>
        <taxon>Aculeata</taxon>
        <taxon>Vespoidea</taxon>
        <taxon>Vespidae</taxon>
        <taxon>Eumeninae</taxon>
        <taxon>Odynerus</taxon>
    </lineage>
</organism>
<dbReference type="PANTHER" id="PTHR11132">
    <property type="entry name" value="SOLUTE CARRIER FAMILY 35"/>
    <property type="match status" value="1"/>
</dbReference>
<feature type="transmembrane region" description="Helical" evidence="5">
    <location>
        <begin position="228"/>
        <end position="247"/>
    </location>
</feature>
<feature type="transmembrane region" description="Helical" evidence="5">
    <location>
        <begin position="347"/>
        <end position="365"/>
    </location>
</feature>
<feature type="transmembrane region" description="Helical" evidence="5">
    <location>
        <begin position="323"/>
        <end position="341"/>
    </location>
</feature>
<dbReference type="Pfam" id="PF03151">
    <property type="entry name" value="TPT"/>
    <property type="match status" value="1"/>
</dbReference>
<keyword evidence="4 5" id="KW-0472">Membrane</keyword>
<feature type="transmembrane region" description="Helical" evidence="5">
    <location>
        <begin position="479"/>
        <end position="500"/>
    </location>
</feature>
<reference evidence="7" key="2">
    <citation type="journal article" date="2023" name="Commun. Biol.">
        <title>Intrasexual cuticular hydrocarbon dimorphism in a wasp sheds light on hydrocarbon biosynthesis genes in Hymenoptera.</title>
        <authorList>
            <person name="Moris V.C."/>
            <person name="Podsiadlowski L."/>
            <person name="Martin S."/>
            <person name="Oeyen J.P."/>
            <person name="Donath A."/>
            <person name="Petersen M."/>
            <person name="Wilbrandt J."/>
            <person name="Misof B."/>
            <person name="Liedtke D."/>
            <person name="Thamm M."/>
            <person name="Scheiner R."/>
            <person name="Schmitt T."/>
            <person name="Niehuis O."/>
        </authorList>
    </citation>
    <scope>NUCLEOTIDE SEQUENCE</scope>
    <source>
        <strain evidence="7">GBR_01_08_01A</strain>
    </source>
</reference>
<dbReference type="Proteomes" id="UP001258017">
    <property type="component" value="Unassembled WGS sequence"/>
</dbReference>
<keyword evidence="8" id="KW-1185">Reference proteome</keyword>
<feature type="domain" description="Sugar phosphate transporter" evidence="6">
    <location>
        <begin position="198"/>
        <end position="497"/>
    </location>
</feature>
<accession>A0AAD9VV50</accession>
<protein>
    <recommendedName>
        <fullName evidence="6">Sugar phosphate transporter domain-containing protein</fullName>
    </recommendedName>
</protein>
<dbReference type="InterPro" id="IPR050186">
    <property type="entry name" value="TPT_transporter"/>
</dbReference>
<evidence type="ECO:0000259" key="6">
    <source>
        <dbReference type="Pfam" id="PF03151"/>
    </source>
</evidence>
<sequence length="580" mass="65443">MSETTTVDPADVICGLRAAVEALECHHNMQLLKQKMERQTPLYVMVPLEKAVYKEKKQHPHKKKHHLKCVASSRKINRCGKTSRLTDLKFPEMRGGVLYSKCMCLHRNGLQDTCPLTQCQGQPKCRVKPWPICPPGKFKGRTPIRSTLQDCTRFKDMSRPSIKYQIIKKDDASYYFTSQNTQDSHNVAKKEPCVGALQATLIISIYFVLSVGLTFYQKWLFKSYGFNFPLGAVTCHLVVKFLLAAIIRCIRVCFKGPQYHVKLTWQSIICSLAPPGIASGLDVALSNWSIALITISLYTMTKSTTIVFILGFSLVFKLERKSWSLIAIVATISGGLLMFTYKSTQFHVLGFMLCLLASFLSGLRWTMAQVIMQKSKLGLRNPIDMIYYMQPWMLLPVIPITLWFEGSEMYINLKNIDWNNSHPIMLTITAVNAGAVLAFVMEITEFLVVTHTSSLTLSVTGIFKEICILILAFEWKGDHISGLNFIGLLLCLGGIILHVIQKILLNRSKAVESLELNDKSLTNHNSKKEDGIDANLPLLTQKSSSLINLLTTDFTSDEEEDIKTKENSSQILSNILQRRE</sequence>
<evidence type="ECO:0000256" key="1">
    <source>
        <dbReference type="ARBA" id="ARBA00004141"/>
    </source>
</evidence>
<evidence type="ECO:0000313" key="7">
    <source>
        <dbReference type="EMBL" id="KAK2587959.1"/>
    </source>
</evidence>
<evidence type="ECO:0000256" key="5">
    <source>
        <dbReference type="SAM" id="Phobius"/>
    </source>
</evidence>
<evidence type="ECO:0000256" key="3">
    <source>
        <dbReference type="ARBA" id="ARBA00022989"/>
    </source>
</evidence>
<evidence type="ECO:0000256" key="4">
    <source>
        <dbReference type="ARBA" id="ARBA00023136"/>
    </source>
</evidence>